<keyword evidence="2" id="KW-1185">Reference proteome</keyword>
<dbReference type="AlphaFoldDB" id="A0A8X7PKI2"/>
<dbReference type="EMBL" id="JAAMPC010000016">
    <property type="protein sequence ID" value="KAG2252835.1"/>
    <property type="molecule type" value="Genomic_DNA"/>
</dbReference>
<comment type="caution">
    <text evidence="1">The sequence shown here is derived from an EMBL/GenBank/DDBJ whole genome shotgun (WGS) entry which is preliminary data.</text>
</comment>
<sequence>MVIIREVVFSELSLVGSLDGPTVSDGACGIDCLLGDPLPSALADLPGECCTNDKSLFFELAPLFCFGLTPAVLNFAGLPLFLPEVLVGGSVTVTLLGCPPVVVSPGPMSSNGAFITSR</sequence>
<reference evidence="1 2" key="1">
    <citation type="submission" date="2020-02" db="EMBL/GenBank/DDBJ databases">
        <authorList>
            <person name="Ma Q."/>
            <person name="Huang Y."/>
            <person name="Song X."/>
            <person name="Pei D."/>
        </authorList>
    </citation>
    <scope>NUCLEOTIDE SEQUENCE [LARGE SCALE GENOMIC DNA]</scope>
    <source>
        <strain evidence="1">Sxm20200214</strain>
        <tissue evidence="1">Leaf</tissue>
    </source>
</reference>
<dbReference type="Proteomes" id="UP000886595">
    <property type="component" value="Unassembled WGS sequence"/>
</dbReference>
<name>A0A8X7PKI2_BRACI</name>
<gene>
    <name evidence="1" type="ORF">Bca52824_082971</name>
</gene>
<evidence type="ECO:0000313" key="1">
    <source>
        <dbReference type="EMBL" id="KAG2252835.1"/>
    </source>
</evidence>
<protein>
    <submittedName>
        <fullName evidence="1">Uncharacterized protein</fullName>
    </submittedName>
</protein>
<evidence type="ECO:0000313" key="2">
    <source>
        <dbReference type="Proteomes" id="UP000886595"/>
    </source>
</evidence>
<organism evidence="1 2">
    <name type="scientific">Brassica carinata</name>
    <name type="common">Ethiopian mustard</name>
    <name type="synonym">Abyssinian cabbage</name>
    <dbReference type="NCBI Taxonomy" id="52824"/>
    <lineage>
        <taxon>Eukaryota</taxon>
        <taxon>Viridiplantae</taxon>
        <taxon>Streptophyta</taxon>
        <taxon>Embryophyta</taxon>
        <taxon>Tracheophyta</taxon>
        <taxon>Spermatophyta</taxon>
        <taxon>Magnoliopsida</taxon>
        <taxon>eudicotyledons</taxon>
        <taxon>Gunneridae</taxon>
        <taxon>Pentapetalae</taxon>
        <taxon>rosids</taxon>
        <taxon>malvids</taxon>
        <taxon>Brassicales</taxon>
        <taxon>Brassicaceae</taxon>
        <taxon>Brassiceae</taxon>
        <taxon>Brassica</taxon>
    </lineage>
</organism>
<accession>A0A8X7PKI2</accession>
<proteinExistence type="predicted"/>